<reference evidence="4" key="1">
    <citation type="submission" date="2015-06" db="EMBL/GenBank/DDBJ databases">
        <title>Expansion of signal transduction pathways in fungi by whole-genome duplication.</title>
        <authorList>
            <consortium name="DOE Joint Genome Institute"/>
            <person name="Corrochano L.M."/>
            <person name="Kuo A."/>
            <person name="Marcet-Houben M."/>
            <person name="Polaino S."/>
            <person name="Salamov A."/>
            <person name="Villalobos J.M."/>
            <person name="Alvarez M.I."/>
            <person name="Avalos J."/>
            <person name="Benito E.P."/>
            <person name="Benoit I."/>
            <person name="Burger G."/>
            <person name="Camino L.P."/>
            <person name="Canovas D."/>
            <person name="Cerda-Olmedo E."/>
            <person name="Cheng J.-F."/>
            <person name="Dominguez A."/>
            <person name="Elias M."/>
            <person name="Eslava A.P."/>
            <person name="Glaser F."/>
            <person name="Grimwood J."/>
            <person name="Gutierrez G."/>
            <person name="Heitman J."/>
            <person name="Henrissat B."/>
            <person name="Iturriaga E.A."/>
            <person name="Lang B.F."/>
            <person name="Lavin J.L."/>
            <person name="Lee S."/>
            <person name="Li W."/>
            <person name="Lindquist E."/>
            <person name="Lopez-Garcia S."/>
            <person name="Luque E.M."/>
            <person name="Marcos A.T."/>
            <person name="Martin J."/>
            <person name="McCluskey K."/>
            <person name="Medina H.R."/>
            <person name="Miralles-Duran A."/>
            <person name="Miyazaki A."/>
            <person name="Munoz-Torres E."/>
            <person name="Oguiza J.A."/>
            <person name="Ohm R."/>
            <person name="Olmedo M."/>
            <person name="Orejas M."/>
            <person name="Ortiz-Castellanos L."/>
            <person name="Pisabarro A.G."/>
            <person name="Rodriguez-Romero J."/>
            <person name="Ruiz-Herrera J."/>
            <person name="Ruiz-Vazquez R."/>
            <person name="Sanz C."/>
            <person name="Schackwitz W."/>
            <person name="Schmutz J."/>
            <person name="Shahriari M."/>
            <person name="Shelest E."/>
            <person name="Silva-Franco F."/>
            <person name="Soanes D."/>
            <person name="Syed K."/>
            <person name="Tagua V.G."/>
            <person name="Talbot N.J."/>
            <person name="Thon M."/>
            <person name="De vries R.P."/>
            <person name="Wiebenga A."/>
            <person name="Yadav J.S."/>
            <person name="Braun E.L."/>
            <person name="Baker S."/>
            <person name="Garre V."/>
            <person name="Horwitz B."/>
            <person name="Torres-Martinez S."/>
            <person name="Idnurm A."/>
            <person name="Herrera-Estrella A."/>
            <person name="Gabaldon T."/>
            <person name="Grigoriev I.V."/>
        </authorList>
    </citation>
    <scope>NUCLEOTIDE SEQUENCE [LARGE SCALE GENOMIC DNA]</scope>
    <source>
        <strain evidence="4">NRRL 1555(-)</strain>
    </source>
</reference>
<accession>A0A162N6J5</accession>
<dbReference type="EMBL" id="KV440985">
    <property type="protein sequence ID" value="OAD71638.1"/>
    <property type="molecule type" value="Genomic_DNA"/>
</dbReference>
<evidence type="ECO:0000256" key="1">
    <source>
        <dbReference type="ARBA" id="ARBA00006961"/>
    </source>
</evidence>
<dbReference type="Pfam" id="PF03358">
    <property type="entry name" value="FMN_red"/>
    <property type="match status" value="1"/>
</dbReference>
<dbReference type="InterPro" id="IPR008254">
    <property type="entry name" value="Flavodoxin/NO_synth"/>
</dbReference>
<evidence type="ECO:0000313" key="3">
    <source>
        <dbReference type="EMBL" id="OAD71638.1"/>
    </source>
</evidence>
<dbReference type="GO" id="GO:0003955">
    <property type="term" value="F:NAD(P)H dehydrogenase (quinone) activity"/>
    <property type="evidence" value="ECO:0007669"/>
    <property type="project" value="InterPro"/>
</dbReference>
<evidence type="ECO:0000259" key="2">
    <source>
        <dbReference type="PROSITE" id="PS50902"/>
    </source>
</evidence>
<proteinExistence type="inferred from homology"/>
<feature type="non-terminal residue" evidence="3">
    <location>
        <position position="196"/>
    </location>
</feature>
<feature type="non-terminal residue" evidence="3">
    <location>
        <position position="1"/>
    </location>
</feature>
<evidence type="ECO:0000313" key="4">
    <source>
        <dbReference type="Proteomes" id="UP000077315"/>
    </source>
</evidence>
<feature type="domain" description="Flavodoxin-like" evidence="2">
    <location>
        <begin position="8"/>
        <end position="196"/>
    </location>
</feature>
<sequence length="196" mass="21029">ATMSQPKVYIVIYSLYHHVHTLALSVLEGICLESKGIDAKIFQVEESLSEDVLRTMHAPPRPNLPIATPSQLVEADGIIFGIPTRFGMVPEQIKTLLDATGQLWAAGSLIGKFAATFFSTASQHGGQETTALTTITYFAHHGMIYVPFGFANSGLFDNSEVIGGSPYGAGTITNGDGTRQPSEKELAIAKNQGENF</sequence>
<dbReference type="GeneID" id="28988545"/>
<dbReference type="FunCoup" id="A0A162N6J5">
    <property type="interactions" value="148"/>
</dbReference>
<protein>
    <submittedName>
        <fullName evidence="3">Benzoquinone reductase</fullName>
    </submittedName>
</protein>
<dbReference type="NCBIfam" id="NF002999">
    <property type="entry name" value="PRK03767.1"/>
    <property type="match status" value="1"/>
</dbReference>
<dbReference type="InParanoid" id="A0A162N6J5"/>
<dbReference type="InterPro" id="IPR005025">
    <property type="entry name" value="FMN_Rdtase-like_dom"/>
</dbReference>
<dbReference type="InterPro" id="IPR010089">
    <property type="entry name" value="Flavoprotein_WrbA-like"/>
</dbReference>
<dbReference type="FunFam" id="3.40.50.360:FF:000001">
    <property type="entry name" value="NAD(P)H dehydrogenase (Quinone) FQR1-like"/>
    <property type="match status" value="1"/>
</dbReference>
<dbReference type="GO" id="GO:0016020">
    <property type="term" value="C:membrane"/>
    <property type="evidence" value="ECO:0007669"/>
    <property type="project" value="TreeGrafter"/>
</dbReference>
<dbReference type="InterPro" id="IPR029039">
    <property type="entry name" value="Flavoprotein-like_sf"/>
</dbReference>
<dbReference type="VEuPathDB" id="FungiDB:PHYBLDRAFT_101399"/>
<dbReference type="Proteomes" id="UP000077315">
    <property type="component" value="Unassembled WGS sequence"/>
</dbReference>
<dbReference type="PANTHER" id="PTHR30546:SF23">
    <property type="entry name" value="FLAVOPROTEIN-LIKE PROTEIN YCP4-RELATED"/>
    <property type="match status" value="1"/>
</dbReference>
<gene>
    <name evidence="3" type="ORF">PHYBLDRAFT_101399</name>
</gene>
<dbReference type="AlphaFoldDB" id="A0A162N6J5"/>
<keyword evidence="4" id="KW-1185">Reference proteome</keyword>
<dbReference type="GO" id="GO:0010181">
    <property type="term" value="F:FMN binding"/>
    <property type="evidence" value="ECO:0007669"/>
    <property type="project" value="InterPro"/>
</dbReference>
<dbReference type="Gene3D" id="3.40.50.360">
    <property type="match status" value="1"/>
</dbReference>
<dbReference type="RefSeq" id="XP_018289678.1">
    <property type="nucleotide sequence ID" value="XM_018427639.1"/>
</dbReference>
<dbReference type="PROSITE" id="PS50902">
    <property type="entry name" value="FLAVODOXIN_LIKE"/>
    <property type="match status" value="1"/>
</dbReference>
<name>A0A162N6J5_PHYB8</name>
<dbReference type="NCBIfam" id="TIGR01755">
    <property type="entry name" value="flav_wrbA"/>
    <property type="match status" value="1"/>
</dbReference>
<dbReference type="SUPFAM" id="SSF52218">
    <property type="entry name" value="Flavoproteins"/>
    <property type="match status" value="1"/>
</dbReference>
<comment type="similarity">
    <text evidence="1">Belongs to the WrbA family.</text>
</comment>
<dbReference type="PANTHER" id="PTHR30546">
    <property type="entry name" value="FLAVODOXIN-RELATED PROTEIN WRBA-RELATED"/>
    <property type="match status" value="1"/>
</dbReference>
<dbReference type="STRING" id="763407.A0A162N6J5"/>
<organism evidence="3 4">
    <name type="scientific">Phycomyces blakesleeanus (strain ATCC 8743b / DSM 1359 / FGSC 10004 / NBRC 33097 / NRRL 1555)</name>
    <dbReference type="NCBI Taxonomy" id="763407"/>
    <lineage>
        <taxon>Eukaryota</taxon>
        <taxon>Fungi</taxon>
        <taxon>Fungi incertae sedis</taxon>
        <taxon>Mucoromycota</taxon>
        <taxon>Mucoromycotina</taxon>
        <taxon>Mucoromycetes</taxon>
        <taxon>Mucorales</taxon>
        <taxon>Phycomycetaceae</taxon>
        <taxon>Phycomyces</taxon>
    </lineage>
</organism>
<dbReference type="OrthoDB" id="504689at2759"/>